<gene>
    <name evidence="2" type="ORF">DAPPUDRAFT_238883</name>
</gene>
<evidence type="ECO:0000256" key="1">
    <source>
        <dbReference type="SAM" id="MobiDB-lite"/>
    </source>
</evidence>
<accession>E9G7P1</accession>
<protein>
    <submittedName>
        <fullName evidence="2">Uncharacterized protein</fullName>
    </submittedName>
</protein>
<dbReference type="Proteomes" id="UP000000305">
    <property type="component" value="Unassembled WGS sequence"/>
</dbReference>
<dbReference type="AlphaFoldDB" id="E9G7P1"/>
<dbReference type="EMBL" id="GL732534">
    <property type="protein sequence ID" value="EFX84510.1"/>
    <property type="molecule type" value="Genomic_DNA"/>
</dbReference>
<reference evidence="2 3" key="1">
    <citation type="journal article" date="2011" name="Science">
        <title>The ecoresponsive genome of Daphnia pulex.</title>
        <authorList>
            <person name="Colbourne J.K."/>
            <person name="Pfrender M.E."/>
            <person name="Gilbert D."/>
            <person name="Thomas W.K."/>
            <person name="Tucker A."/>
            <person name="Oakley T.H."/>
            <person name="Tokishita S."/>
            <person name="Aerts A."/>
            <person name="Arnold G.J."/>
            <person name="Basu M.K."/>
            <person name="Bauer D.J."/>
            <person name="Caceres C.E."/>
            <person name="Carmel L."/>
            <person name="Casola C."/>
            <person name="Choi J.H."/>
            <person name="Detter J.C."/>
            <person name="Dong Q."/>
            <person name="Dusheyko S."/>
            <person name="Eads B.D."/>
            <person name="Frohlich T."/>
            <person name="Geiler-Samerotte K.A."/>
            <person name="Gerlach D."/>
            <person name="Hatcher P."/>
            <person name="Jogdeo S."/>
            <person name="Krijgsveld J."/>
            <person name="Kriventseva E.V."/>
            <person name="Kultz D."/>
            <person name="Laforsch C."/>
            <person name="Lindquist E."/>
            <person name="Lopez J."/>
            <person name="Manak J.R."/>
            <person name="Muller J."/>
            <person name="Pangilinan J."/>
            <person name="Patwardhan R.P."/>
            <person name="Pitluck S."/>
            <person name="Pritham E.J."/>
            <person name="Rechtsteiner A."/>
            <person name="Rho M."/>
            <person name="Rogozin I.B."/>
            <person name="Sakarya O."/>
            <person name="Salamov A."/>
            <person name="Schaack S."/>
            <person name="Shapiro H."/>
            <person name="Shiga Y."/>
            <person name="Skalitzky C."/>
            <person name="Smith Z."/>
            <person name="Souvorov A."/>
            <person name="Sung W."/>
            <person name="Tang Z."/>
            <person name="Tsuchiya D."/>
            <person name="Tu H."/>
            <person name="Vos H."/>
            <person name="Wang M."/>
            <person name="Wolf Y.I."/>
            <person name="Yamagata H."/>
            <person name="Yamada T."/>
            <person name="Ye Y."/>
            <person name="Shaw J.R."/>
            <person name="Andrews J."/>
            <person name="Crease T.J."/>
            <person name="Tang H."/>
            <person name="Lucas S.M."/>
            <person name="Robertson H.M."/>
            <person name="Bork P."/>
            <person name="Koonin E.V."/>
            <person name="Zdobnov E.M."/>
            <person name="Grigoriev I.V."/>
            <person name="Lynch M."/>
            <person name="Boore J.L."/>
        </authorList>
    </citation>
    <scope>NUCLEOTIDE SEQUENCE [LARGE SCALE GENOMIC DNA]</scope>
</reference>
<evidence type="ECO:0000313" key="2">
    <source>
        <dbReference type="EMBL" id="EFX84510.1"/>
    </source>
</evidence>
<feature type="region of interest" description="Disordered" evidence="1">
    <location>
        <begin position="44"/>
        <end position="64"/>
    </location>
</feature>
<organism evidence="2 3">
    <name type="scientific">Daphnia pulex</name>
    <name type="common">Water flea</name>
    <dbReference type="NCBI Taxonomy" id="6669"/>
    <lineage>
        <taxon>Eukaryota</taxon>
        <taxon>Metazoa</taxon>
        <taxon>Ecdysozoa</taxon>
        <taxon>Arthropoda</taxon>
        <taxon>Crustacea</taxon>
        <taxon>Branchiopoda</taxon>
        <taxon>Diplostraca</taxon>
        <taxon>Cladocera</taxon>
        <taxon>Anomopoda</taxon>
        <taxon>Daphniidae</taxon>
        <taxon>Daphnia</taxon>
    </lineage>
</organism>
<dbReference type="HOGENOM" id="CLU_2199552_0_0_1"/>
<dbReference type="KEGG" id="dpx:DAPPUDRAFT_238883"/>
<name>E9G7P1_DAPPU</name>
<sequence length="108" mass="11324">MGVSWPAGNGCGTLMEGSSCWKLLGRGGVPALVVNSPAGSTKLGSKSTCADGRSTEDRRIPGRCWTDPNGSESVRIVVRSRNALLVAMAVVLLIRSGEVGRARYNNYG</sequence>
<proteinExistence type="predicted"/>
<dbReference type="InParanoid" id="E9G7P1"/>
<keyword evidence="3" id="KW-1185">Reference proteome</keyword>
<evidence type="ECO:0000313" key="3">
    <source>
        <dbReference type="Proteomes" id="UP000000305"/>
    </source>
</evidence>